<name>A0A839IXB4_9GAMM</name>
<evidence type="ECO:0000259" key="3">
    <source>
        <dbReference type="Pfam" id="PF25876"/>
    </source>
</evidence>
<dbReference type="EMBL" id="JACJFM010000064">
    <property type="protein sequence ID" value="MBB1489611.1"/>
    <property type="molecule type" value="Genomic_DNA"/>
</dbReference>
<dbReference type="GO" id="GO:0015562">
    <property type="term" value="F:efflux transmembrane transporter activity"/>
    <property type="evidence" value="ECO:0007669"/>
    <property type="project" value="TreeGrafter"/>
</dbReference>
<dbReference type="Proteomes" id="UP000565262">
    <property type="component" value="Unassembled WGS sequence"/>
</dbReference>
<sequence length="414" mass="45712">MKTLPLHSGFRQSLAVLMILPPLVFSSGCSPTNAEEKNNQSSSSDQPYYHQAQSVQLNQLNSYSVERRFVGKVQVKQNAALGFEQAGKISELMFDEGDFVQQGDLLASQDTELLKVERKELEAQLSETEAQLNLTRANLKRLRQLKQNGFTSTQSLDELQSQQKVLLASRLRVRAALDANQIRINKARLYAPFSARISQRMQDSGTVVNAGTPVFQLLQEGNNEVRIGIPVRLADSLVDQDHTSDLKPALEIHGKRFPAQLLALGADVNPATRTVSARFQLPAYISAVNGQLAYLTLNESFKAEGYWVPMSALTDGIRGMWNVYALSPAESEYTNPEQAVYTLQSRNIQVLHATEDKAYISGAIQDGEQILSAGLHRLVPGQSVRINPEQTLSMQHPGLSGDVPEANLALQEEN</sequence>
<protein>
    <submittedName>
        <fullName evidence="5">Efflux RND transporter periplasmic adaptor subunit</fullName>
    </submittedName>
</protein>
<keyword evidence="6" id="KW-1185">Reference proteome</keyword>
<dbReference type="Gene3D" id="2.40.50.100">
    <property type="match status" value="1"/>
</dbReference>
<comment type="similarity">
    <text evidence="1">Belongs to the membrane fusion protein (MFP) (TC 8.A.1) family.</text>
</comment>
<dbReference type="InterPro" id="IPR058625">
    <property type="entry name" value="MdtA-like_BSH"/>
</dbReference>
<dbReference type="Pfam" id="PF25917">
    <property type="entry name" value="BSH_RND"/>
    <property type="match status" value="1"/>
</dbReference>
<accession>A0A839IXB4</accession>
<feature type="domain" description="Multidrug resistance protein MdtA-like alpha-helical hairpin" evidence="3">
    <location>
        <begin position="119"/>
        <end position="183"/>
    </location>
</feature>
<comment type="caution">
    <text evidence="5">The sequence shown here is derived from an EMBL/GenBank/DDBJ whole genome shotgun (WGS) entry which is preliminary data.</text>
</comment>
<dbReference type="PANTHER" id="PTHR30469">
    <property type="entry name" value="MULTIDRUG RESISTANCE PROTEIN MDTA"/>
    <property type="match status" value="1"/>
</dbReference>
<dbReference type="Gene3D" id="2.40.420.20">
    <property type="match status" value="1"/>
</dbReference>
<evidence type="ECO:0000256" key="2">
    <source>
        <dbReference type="SAM" id="Coils"/>
    </source>
</evidence>
<dbReference type="PANTHER" id="PTHR30469:SF11">
    <property type="entry name" value="BLL4320 PROTEIN"/>
    <property type="match status" value="1"/>
</dbReference>
<evidence type="ECO:0000313" key="6">
    <source>
        <dbReference type="Proteomes" id="UP000565262"/>
    </source>
</evidence>
<feature type="coiled-coil region" evidence="2">
    <location>
        <begin position="111"/>
        <end position="145"/>
    </location>
</feature>
<dbReference type="NCBIfam" id="TIGR01730">
    <property type="entry name" value="RND_mfp"/>
    <property type="match status" value="1"/>
</dbReference>
<keyword evidence="2" id="KW-0175">Coiled coil</keyword>
<proteinExistence type="inferred from homology"/>
<organism evidence="5 6">
    <name type="scientific">Oceanospirillum sediminis</name>
    <dbReference type="NCBI Taxonomy" id="2760088"/>
    <lineage>
        <taxon>Bacteria</taxon>
        <taxon>Pseudomonadati</taxon>
        <taxon>Pseudomonadota</taxon>
        <taxon>Gammaproteobacteria</taxon>
        <taxon>Oceanospirillales</taxon>
        <taxon>Oceanospirillaceae</taxon>
        <taxon>Oceanospirillum</taxon>
    </lineage>
</organism>
<evidence type="ECO:0000313" key="5">
    <source>
        <dbReference type="EMBL" id="MBB1489611.1"/>
    </source>
</evidence>
<dbReference type="PROSITE" id="PS51257">
    <property type="entry name" value="PROKAR_LIPOPROTEIN"/>
    <property type="match status" value="1"/>
</dbReference>
<dbReference type="InterPro" id="IPR006143">
    <property type="entry name" value="RND_pump_MFP"/>
</dbReference>
<gene>
    <name evidence="5" type="ORF">H4O21_23655</name>
</gene>
<dbReference type="RefSeq" id="WP_182812189.1">
    <property type="nucleotide sequence ID" value="NZ_JACJFM010000064.1"/>
</dbReference>
<dbReference type="AlphaFoldDB" id="A0A839IXB4"/>
<dbReference type="Pfam" id="PF25876">
    <property type="entry name" value="HH_MFP_RND"/>
    <property type="match status" value="1"/>
</dbReference>
<dbReference type="GO" id="GO:1990281">
    <property type="term" value="C:efflux pump complex"/>
    <property type="evidence" value="ECO:0007669"/>
    <property type="project" value="TreeGrafter"/>
</dbReference>
<evidence type="ECO:0000259" key="4">
    <source>
        <dbReference type="Pfam" id="PF25917"/>
    </source>
</evidence>
<dbReference type="SUPFAM" id="SSF111369">
    <property type="entry name" value="HlyD-like secretion proteins"/>
    <property type="match status" value="1"/>
</dbReference>
<evidence type="ECO:0000256" key="1">
    <source>
        <dbReference type="ARBA" id="ARBA00009477"/>
    </source>
</evidence>
<dbReference type="Gene3D" id="1.10.287.470">
    <property type="entry name" value="Helix hairpin bin"/>
    <property type="match status" value="1"/>
</dbReference>
<dbReference type="InterPro" id="IPR058624">
    <property type="entry name" value="MdtA-like_HH"/>
</dbReference>
<dbReference type="Gene3D" id="2.40.30.170">
    <property type="match status" value="1"/>
</dbReference>
<reference evidence="5 6" key="1">
    <citation type="submission" date="2020-08" db="EMBL/GenBank/DDBJ databases">
        <title>Oceanospirillum sp. nov. isolated from marine sediment.</title>
        <authorList>
            <person name="Ji X."/>
        </authorList>
    </citation>
    <scope>NUCLEOTIDE SEQUENCE [LARGE SCALE GENOMIC DNA]</scope>
    <source>
        <strain evidence="5 6">D5</strain>
    </source>
</reference>
<feature type="domain" description="Multidrug resistance protein MdtA-like barrel-sandwich hybrid" evidence="4">
    <location>
        <begin position="87"/>
        <end position="216"/>
    </location>
</feature>